<dbReference type="Proteomes" id="UP001162164">
    <property type="component" value="Unassembled WGS sequence"/>
</dbReference>
<proteinExistence type="predicted"/>
<evidence type="ECO:0000313" key="2">
    <source>
        <dbReference type="Proteomes" id="UP001162164"/>
    </source>
</evidence>
<gene>
    <name evidence="1" type="ORF">NQ317_001987</name>
</gene>
<keyword evidence="2" id="KW-1185">Reference proteome</keyword>
<evidence type="ECO:0000313" key="1">
    <source>
        <dbReference type="EMBL" id="KAJ8977386.1"/>
    </source>
</evidence>
<sequence>MYGDLTNDTDLVIIGFNLEPQLLLELSILLCSFHLPTTMGRIICKRLPLPPYTRQQVISPTASATRISSWTENRQAWSCSCWRQPHTNEHTTSPTMLASHARGENALFWKSRKRLWRLKYCNKQFTAYEVKIFIRYKPTIGSKSCAEKNVQVYSENVLLACTSVKMQELQVFHIMGAIFYG</sequence>
<accession>A0ABQ9JGQ1</accession>
<name>A0ABQ9JGQ1_9CUCU</name>
<protein>
    <submittedName>
        <fullName evidence="1">Uncharacterized protein</fullName>
    </submittedName>
</protein>
<dbReference type="EMBL" id="JAPWTJ010000555">
    <property type="protein sequence ID" value="KAJ8977386.1"/>
    <property type="molecule type" value="Genomic_DNA"/>
</dbReference>
<organism evidence="1 2">
    <name type="scientific">Molorchus minor</name>
    <dbReference type="NCBI Taxonomy" id="1323400"/>
    <lineage>
        <taxon>Eukaryota</taxon>
        <taxon>Metazoa</taxon>
        <taxon>Ecdysozoa</taxon>
        <taxon>Arthropoda</taxon>
        <taxon>Hexapoda</taxon>
        <taxon>Insecta</taxon>
        <taxon>Pterygota</taxon>
        <taxon>Neoptera</taxon>
        <taxon>Endopterygota</taxon>
        <taxon>Coleoptera</taxon>
        <taxon>Polyphaga</taxon>
        <taxon>Cucujiformia</taxon>
        <taxon>Chrysomeloidea</taxon>
        <taxon>Cerambycidae</taxon>
        <taxon>Lamiinae</taxon>
        <taxon>Monochamini</taxon>
        <taxon>Molorchus</taxon>
    </lineage>
</organism>
<reference evidence="1" key="1">
    <citation type="journal article" date="2023" name="Insect Mol. Biol.">
        <title>Genome sequencing provides insights into the evolution of gene families encoding plant cell wall-degrading enzymes in longhorned beetles.</title>
        <authorList>
            <person name="Shin N.R."/>
            <person name="Okamura Y."/>
            <person name="Kirsch R."/>
            <person name="Pauchet Y."/>
        </authorList>
    </citation>
    <scope>NUCLEOTIDE SEQUENCE</scope>
    <source>
        <strain evidence="1">MMC_N1</strain>
    </source>
</reference>
<comment type="caution">
    <text evidence="1">The sequence shown here is derived from an EMBL/GenBank/DDBJ whole genome shotgun (WGS) entry which is preliminary data.</text>
</comment>